<dbReference type="EMBL" id="AP014962">
    <property type="protein sequence ID" value="BAS98288.1"/>
    <property type="molecule type" value="Genomic_DNA"/>
</dbReference>
<reference evidence="2" key="1">
    <citation type="journal article" date="2005" name="Nature">
        <title>The map-based sequence of the rice genome.</title>
        <authorList>
            <consortium name="International rice genome sequencing project (IRGSP)"/>
            <person name="Matsumoto T."/>
            <person name="Wu J."/>
            <person name="Kanamori H."/>
            <person name="Katayose Y."/>
            <person name="Fujisawa M."/>
            <person name="Namiki N."/>
            <person name="Mizuno H."/>
            <person name="Yamamoto K."/>
            <person name="Antonio B.A."/>
            <person name="Baba T."/>
            <person name="Sakata K."/>
            <person name="Nagamura Y."/>
            <person name="Aoki H."/>
            <person name="Arikawa K."/>
            <person name="Arita K."/>
            <person name="Bito T."/>
            <person name="Chiden Y."/>
            <person name="Fujitsuka N."/>
            <person name="Fukunaka R."/>
            <person name="Hamada M."/>
            <person name="Harada C."/>
            <person name="Hayashi A."/>
            <person name="Hijishita S."/>
            <person name="Honda M."/>
            <person name="Hosokawa S."/>
            <person name="Ichikawa Y."/>
            <person name="Idonuma A."/>
            <person name="Iijima M."/>
            <person name="Ikeda M."/>
            <person name="Ikeno M."/>
            <person name="Ito K."/>
            <person name="Ito S."/>
            <person name="Ito T."/>
            <person name="Ito Y."/>
            <person name="Ito Y."/>
            <person name="Iwabuchi A."/>
            <person name="Kamiya K."/>
            <person name="Karasawa W."/>
            <person name="Kurita K."/>
            <person name="Katagiri S."/>
            <person name="Kikuta A."/>
            <person name="Kobayashi H."/>
            <person name="Kobayashi N."/>
            <person name="Machita K."/>
            <person name="Maehara T."/>
            <person name="Masukawa M."/>
            <person name="Mizubayashi T."/>
            <person name="Mukai Y."/>
            <person name="Nagasaki H."/>
            <person name="Nagata Y."/>
            <person name="Naito S."/>
            <person name="Nakashima M."/>
            <person name="Nakama Y."/>
            <person name="Nakamichi Y."/>
            <person name="Nakamura M."/>
            <person name="Meguro A."/>
            <person name="Negishi M."/>
            <person name="Ohta I."/>
            <person name="Ohta T."/>
            <person name="Okamoto M."/>
            <person name="Ono N."/>
            <person name="Saji S."/>
            <person name="Sakaguchi M."/>
            <person name="Sakai K."/>
            <person name="Shibata M."/>
            <person name="Shimokawa T."/>
            <person name="Song J."/>
            <person name="Takazaki Y."/>
            <person name="Terasawa K."/>
            <person name="Tsugane M."/>
            <person name="Tsuji K."/>
            <person name="Ueda S."/>
            <person name="Waki K."/>
            <person name="Yamagata H."/>
            <person name="Yamamoto M."/>
            <person name="Yamamoto S."/>
            <person name="Yamane H."/>
            <person name="Yoshiki S."/>
            <person name="Yoshihara R."/>
            <person name="Yukawa K."/>
            <person name="Zhong H."/>
            <person name="Yano M."/>
            <person name="Yuan Q."/>
            <person name="Ouyang S."/>
            <person name="Liu J."/>
            <person name="Jones K.M."/>
            <person name="Gansberger K."/>
            <person name="Moffat K."/>
            <person name="Hill J."/>
            <person name="Bera J."/>
            <person name="Fadrosh D."/>
            <person name="Jin S."/>
            <person name="Johri S."/>
            <person name="Kim M."/>
            <person name="Overton L."/>
            <person name="Reardon M."/>
            <person name="Tsitrin T."/>
            <person name="Vuong H."/>
            <person name="Weaver B."/>
            <person name="Ciecko A."/>
            <person name="Tallon L."/>
            <person name="Jackson J."/>
            <person name="Pai G."/>
            <person name="Aken S.V."/>
            <person name="Utterback T."/>
            <person name="Reidmuller S."/>
            <person name="Feldblyum T."/>
            <person name="Hsiao J."/>
            <person name="Zismann V."/>
            <person name="Iobst S."/>
            <person name="de Vazeille A.R."/>
            <person name="Buell C.R."/>
            <person name="Ying K."/>
            <person name="Li Y."/>
            <person name="Lu T."/>
            <person name="Huang Y."/>
            <person name="Zhao Q."/>
            <person name="Feng Q."/>
            <person name="Zhang L."/>
            <person name="Zhu J."/>
            <person name="Weng Q."/>
            <person name="Mu J."/>
            <person name="Lu Y."/>
            <person name="Fan D."/>
            <person name="Liu Y."/>
            <person name="Guan J."/>
            <person name="Zhang Y."/>
            <person name="Yu S."/>
            <person name="Liu X."/>
            <person name="Zhang Y."/>
            <person name="Hong G."/>
            <person name="Han B."/>
            <person name="Choisne N."/>
            <person name="Demange N."/>
            <person name="Orjeda G."/>
            <person name="Samain S."/>
            <person name="Cattolico L."/>
            <person name="Pelletier E."/>
            <person name="Couloux A."/>
            <person name="Segurens B."/>
            <person name="Wincker P."/>
            <person name="D'Hont A."/>
            <person name="Scarpelli C."/>
            <person name="Weissenbach J."/>
            <person name="Salanoubat M."/>
            <person name="Quetier F."/>
            <person name="Yu Y."/>
            <person name="Kim H.R."/>
            <person name="Rambo T."/>
            <person name="Currie J."/>
            <person name="Collura K."/>
            <person name="Luo M."/>
            <person name="Yang T."/>
            <person name="Ammiraju J.S.S."/>
            <person name="Engler F."/>
            <person name="Soderlund C."/>
            <person name="Wing R.A."/>
            <person name="Palmer L.E."/>
            <person name="de la Bastide M."/>
            <person name="Spiegel L."/>
            <person name="Nascimento L."/>
            <person name="Zutavern T."/>
            <person name="O'Shaughnessy A."/>
            <person name="Dike S."/>
            <person name="Dedhia N."/>
            <person name="Preston R."/>
            <person name="Balija V."/>
            <person name="McCombie W.R."/>
            <person name="Chow T."/>
            <person name="Chen H."/>
            <person name="Chung M."/>
            <person name="Chen C."/>
            <person name="Shaw J."/>
            <person name="Wu H."/>
            <person name="Hsiao K."/>
            <person name="Chao Y."/>
            <person name="Chu M."/>
            <person name="Cheng C."/>
            <person name="Hour A."/>
            <person name="Lee P."/>
            <person name="Lin S."/>
            <person name="Lin Y."/>
            <person name="Liou J."/>
            <person name="Liu S."/>
            <person name="Hsing Y."/>
            <person name="Raghuvanshi S."/>
            <person name="Mohanty A."/>
            <person name="Bharti A.K."/>
            <person name="Gaur A."/>
            <person name="Gupta V."/>
            <person name="Kumar D."/>
            <person name="Ravi V."/>
            <person name="Vij S."/>
            <person name="Kapur A."/>
            <person name="Khurana P."/>
            <person name="Khurana P."/>
            <person name="Khurana J.P."/>
            <person name="Tyagi A.K."/>
            <person name="Gaikwad K."/>
            <person name="Singh A."/>
            <person name="Dalal V."/>
            <person name="Srivastava S."/>
            <person name="Dixit A."/>
            <person name="Pal A.K."/>
            <person name="Ghazi I.A."/>
            <person name="Yadav M."/>
            <person name="Pandit A."/>
            <person name="Bhargava A."/>
            <person name="Sureshbabu K."/>
            <person name="Batra K."/>
            <person name="Sharma T.R."/>
            <person name="Mohapatra T."/>
            <person name="Singh N.K."/>
            <person name="Messing J."/>
            <person name="Nelson A.B."/>
            <person name="Fuks G."/>
            <person name="Kavchok S."/>
            <person name="Keizer G."/>
            <person name="Linton E."/>
            <person name="Llaca V."/>
            <person name="Song R."/>
            <person name="Tanyolac B."/>
            <person name="Young S."/>
            <person name="Ho-Il K."/>
            <person name="Hahn J.H."/>
            <person name="Sangsakoo G."/>
            <person name="Vanavichit A."/>
            <person name="de Mattos Luiz.A.T."/>
            <person name="Zimmer P.D."/>
            <person name="Malone G."/>
            <person name="Dellagostin O."/>
            <person name="de Oliveira A.C."/>
            <person name="Bevan M."/>
            <person name="Bancroft I."/>
            <person name="Minx P."/>
            <person name="Cordum H."/>
            <person name="Wilson R."/>
            <person name="Cheng Z."/>
            <person name="Jin W."/>
            <person name="Jiang J."/>
            <person name="Leong S.A."/>
            <person name="Iwama H."/>
            <person name="Gojobori T."/>
            <person name="Itoh T."/>
            <person name="Niimura Y."/>
            <person name="Fujii Y."/>
            <person name="Habara T."/>
            <person name="Sakai H."/>
            <person name="Sato Y."/>
            <person name="Wilson G."/>
            <person name="Kumar K."/>
            <person name="McCouch S."/>
            <person name="Juretic N."/>
            <person name="Hoen D."/>
            <person name="Wright S."/>
            <person name="Bruskiewich R."/>
            <person name="Bureau T."/>
            <person name="Miyao A."/>
            <person name="Hirochika H."/>
            <person name="Nishikawa T."/>
            <person name="Kadowaki K."/>
            <person name="Sugiura M."/>
            <person name="Burr B."/>
            <person name="Sasaki T."/>
        </authorList>
    </citation>
    <scope>NUCLEOTIDE SEQUENCE [LARGE SCALE GENOMIC DNA]</scope>
    <source>
        <strain evidence="2">cv. Nipponbare</strain>
    </source>
</reference>
<sequence length="81" mass="8870">MSTFKRKTVDDVLRWFPRTCTRWKAPASADLTVRRYAELESPKRPAIKPSGLGSATWPPDDMLGAVALSAMLPIASSLSPP</sequence>
<organism evidence="1 2">
    <name type="scientific">Oryza sativa subsp. japonica</name>
    <name type="common">Rice</name>
    <dbReference type="NCBI Taxonomy" id="39947"/>
    <lineage>
        <taxon>Eukaryota</taxon>
        <taxon>Viridiplantae</taxon>
        <taxon>Streptophyta</taxon>
        <taxon>Embryophyta</taxon>
        <taxon>Tracheophyta</taxon>
        <taxon>Spermatophyta</taxon>
        <taxon>Magnoliopsida</taxon>
        <taxon>Liliopsida</taxon>
        <taxon>Poales</taxon>
        <taxon>Poaceae</taxon>
        <taxon>BOP clade</taxon>
        <taxon>Oryzoideae</taxon>
        <taxon>Oryzeae</taxon>
        <taxon>Oryzinae</taxon>
        <taxon>Oryza</taxon>
        <taxon>Oryza sativa</taxon>
    </lineage>
</organism>
<reference evidence="1 2" key="2">
    <citation type="journal article" date="2013" name="Plant Cell Physiol.">
        <title>Rice Annotation Project Database (RAP-DB): an integrative and interactive database for rice genomics.</title>
        <authorList>
            <person name="Sakai H."/>
            <person name="Lee S.S."/>
            <person name="Tanaka T."/>
            <person name="Numa H."/>
            <person name="Kim J."/>
            <person name="Kawahara Y."/>
            <person name="Wakimoto H."/>
            <person name="Yang C.C."/>
            <person name="Iwamoto M."/>
            <person name="Abe T."/>
            <person name="Yamada Y."/>
            <person name="Muto A."/>
            <person name="Inokuchi H."/>
            <person name="Ikemura T."/>
            <person name="Matsumoto T."/>
            <person name="Sasaki T."/>
            <person name="Itoh T."/>
        </authorList>
    </citation>
    <scope>NUCLEOTIDE SEQUENCE [LARGE SCALE GENOMIC DNA]</scope>
    <source>
        <strain evidence="2">cv. Nipponbare</strain>
    </source>
</reference>
<dbReference type="AlphaFoldDB" id="A0A0P0WYC9"/>
<evidence type="ECO:0000313" key="2">
    <source>
        <dbReference type="Proteomes" id="UP000059680"/>
    </source>
</evidence>
<proteinExistence type="predicted"/>
<reference evidence="1 2" key="3">
    <citation type="journal article" date="2013" name="Rice">
        <title>Improvement of the Oryza sativa Nipponbare reference genome using next generation sequence and optical map data.</title>
        <authorList>
            <person name="Kawahara Y."/>
            <person name="de la Bastide M."/>
            <person name="Hamilton J.P."/>
            <person name="Kanamori H."/>
            <person name="McCombie W.R."/>
            <person name="Ouyang S."/>
            <person name="Schwartz D.C."/>
            <person name="Tanaka T."/>
            <person name="Wu J."/>
            <person name="Zhou S."/>
            <person name="Childs K.L."/>
            <person name="Davidson R.M."/>
            <person name="Lin H."/>
            <person name="Quesada-Ocampo L."/>
            <person name="Vaillancourt B."/>
            <person name="Sakai H."/>
            <person name="Lee S.S."/>
            <person name="Kim J."/>
            <person name="Numa H."/>
            <person name="Itoh T."/>
            <person name="Buell C.R."/>
            <person name="Matsumoto T."/>
        </authorList>
    </citation>
    <scope>NUCLEOTIDE SEQUENCE [LARGE SCALE GENOMIC DNA]</scope>
    <source>
        <strain evidence="2">cv. Nipponbare</strain>
    </source>
</reference>
<keyword evidence="2" id="KW-1185">Reference proteome</keyword>
<accession>A0A0P0WYC9</accession>
<dbReference type="InParanoid" id="A0A0P0WYC9"/>
<gene>
    <name evidence="1" type="ordered locus">Os06g0566850</name>
    <name evidence="1" type="ORF">OSNPB_060566850</name>
</gene>
<name>A0A0P0WYC9_ORYSJ</name>
<dbReference type="PaxDb" id="39947-A0A0P0WYC9"/>
<dbReference type="OMA" id="PRTCTRW"/>
<protein>
    <submittedName>
        <fullName evidence="1">Os06g0566850 protein</fullName>
    </submittedName>
</protein>
<dbReference type="Proteomes" id="UP000059680">
    <property type="component" value="Chromosome 6"/>
</dbReference>
<evidence type="ECO:0000313" key="1">
    <source>
        <dbReference type="EMBL" id="BAS98288.1"/>
    </source>
</evidence>
<dbReference type="Gramene" id="Os06t0566850-00">
    <property type="protein sequence ID" value="Os06t0566850-00"/>
    <property type="gene ID" value="Os06g0566850"/>
</dbReference>